<keyword evidence="3" id="KW-0408">Iron</keyword>
<reference evidence="6 7" key="1">
    <citation type="submission" date="2017-11" db="EMBL/GenBank/DDBJ databases">
        <title>Isolation and Characterization of Family Methanocellaceae Species from Potential Methane Hydrate Area Offshore Southwestern Taiwan.</title>
        <authorList>
            <person name="Zhang W.-L."/>
            <person name="Chen W.-C."/>
            <person name="Lai M.-C."/>
            <person name="Chen S.-C."/>
        </authorList>
    </citation>
    <scope>NUCLEOTIDE SEQUENCE [LARGE SCALE GENOMIC DNA]</scope>
    <source>
        <strain evidence="6 7">CWC-04</strain>
    </source>
</reference>
<evidence type="ECO:0000256" key="3">
    <source>
        <dbReference type="ARBA" id="ARBA00023004"/>
    </source>
</evidence>
<comment type="caution">
    <text evidence="6">The sequence shown here is derived from an EMBL/GenBank/DDBJ whole genome shotgun (WGS) entry which is preliminary data.</text>
</comment>
<keyword evidence="4" id="KW-0411">Iron-sulfur</keyword>
<dbReference type="AlphaFoldDB" id="A0AAP2REQ0"/>
<feature type="domain" description="4Fe-4S ferredoxin-type" evidence="5">
    <location>
        <begin position="2"/>
        <end position="31"/>
    </location>
</feature>
<sequence length="81" mass="9237">MVNILIDKEVCIGCGLCVHDCPMKVYELKDGVSTVINPEDCMACLSCHEICPSNAIEHRDIYLSRRLYVDLEVCSMLRRFI</sequence>
<dbReference type="RefSeq" id="WP_230742804.1">
    <property type="nucleotide sequence ID" value="NZ_PGCK01000012.1"/>
</dbReference>
<proteinExistence type="predicted"/>
<dbReference type="InterPro" id="IPR050572">
    <property type="entry name" value="Fe-S_Ferredoxin"/>
</dbReference>
<evidence type="ECO:0000313" key="6">
    <source>
        <dbReference type="EMBL" id="MCD1295943.1"/>
    </source>
</evidence>
<dbReference type="Gene3D" id="3.30.70.20">
    <property type="match status" value="2"/>
</dbReference>
<dbReference type="Pfam" id="PF13237">
    <property type="entry name" value="Fer4_10"/>
    <property type="match status" value="1"/>
</dbReference>
<dbReference type="PANTHER" id="PTHR43687:SF1">
    <property type="entry name" value="FERREDOXIN III"/>
    <property type="match status" value="1"/>
</dbReference>
<dbReference type="EMBL" id="PGCK01000012">
    <property type="protein sequence ID" value="MCD1295943.1"/>
    <property type="molecule type" value="Genomic_DNA"/>
</dbReference>
<dbReference type="PANTHER" id="PTHR43687">
    <property type="entry name" value="ADENYLYLSULFATE REDUCTASE, BETA SUBUNIT"/>
    <property type="match status" value="1"/>
</dbReference>
<dbReference type="InterPro" id="IPR017900">
    <property type="entry name" value="4Fe4S_Fe_S_CS"/>
</dbReference>
<protein>
    <submittedName>
        <fullName evidence="6">Ferredoxin</fullName>
    </submittedName>
</protein>
<evidence type="ECO:0000259" key="5">
    <source>
        <dbReference type="PROSITE" id="PS51379"/>
    </source>
</evidence>
<keyword evidence="7" id="KW-1185">Reference proteome</keyword>
<evidence type="ECO:0000256" key="1">
    <source>
        <dbReference type="ARBA" id="ARBA00022485"/>
    </source>
</evidence>
<dbReference type="SUPFAM" id="SSF54862">
    <property type="entry name" value="4Fe-4S ferredoxins"/>
    <property type="match status" value="1"/>
</dbReference>
<dbReference type="PROSITE" id="PS00198">
    <property type="entry name" value="4FE4S_FER_1"/>
    <property type="match status" value="1"/>
</dbReference>
<dbReference type="GO" id="GO:0046872">
    <property type="term" value="F:metal ion binding"/>
    <property type="evidence" value="ECO:0007669"/>
    <property type="project" value="UniProtKB-KW"/>
</dbReference>
<dbReference type="PROSITE" id="PS51379">
    <property type="entry name" value="4FE4S_FER_2"/>
    <property type="match status" value="2"/>
</dbReference>
<dbReference type="GO" id="GO:0051539">
    <property type="term" value="F:4 iron, 4 sulfur cluster binding"/>
    <property type="evidence" value="ECO:0007669"/>
    <property type="project" value="UniProtKB-KW"/>
</dbReference>
<evidence type="ECO:0000256" key="4">
    <source>
        <dbReference type="ARBA" id="ARBA00023014"/>
    </source>
</evidence>
<feature type="domain" description="4Fe-4S ferredoxin-type" evidence="5">
    <location>
        <begin position="32"/>
        <end position="61"/>
    </location>
</feature>
<name>A0AAP2REQ0_9EURY</name>
<dbReference type="InterPro" id="IPR017896">
    <property type="entry name" value="4Fe4S_Fe-S-bd"/>
</dbReference>
<evidence type="ECO:0000313" key="7">
    <source>
        <dbReference type="Proteomes" id="UP001320159"/>
    </source>
</evidence>
<organism evidence="6 7">
    <name type="scientific">Methanooceanicella nereidis</name>
    <dbReference type="NCBI Taxonomy" id="2052831"/>
    <lineage>
        <taxon>Archaea</taxon>
        <taxon>Methanobacteriati</taxon>
        <taxon>Methanobacteriota</taxon>
        <taxon>Stenosarchaea group</taxon>
        <taxon>Methanomicrobia</taxon>
        <taxon>Methanocellales</taxon>
        <taxon>Methanocellaceae</taxon>
        <taxon>Methanooceanicella</taxon>
    </lineage>
</organism>
<keyword evidence="2" id="KW-0479">Metal-binding</keyword>
<accession>A0AAP2REQ0</accession>
<dbReference type="GO" id="GO:0016491">
    <property type="term" value="F:oxidoreductase activity"/>
    <property type="evidence" value="ECO:0007669"/>
    <property type="project" value="UniProtKB-ARBA"/>
</dbReference>
<keyword evidence="1" id="KW-0004">4Fe-4S</keyword>
<evidence type="ECO:0000256" key="2">
    <source>
        <dbReference type="ARBA" id="ARBA00022723"/>
    </source>
</evidence>
<gene>
    <name evidence="6" type="ORF">CUJ83_13150</name>
</gene>
<dbReference type="Proteomes" id="UP001320159">
    <property type="component" value="Unassembled WGS sequence"/>
</dbReference>